<feature type="transmembrane region" description="Helical" evidence="9">
    <location>
        <begin position="183"/>
        <end position="204"/>
    </location>
</feature>
<feature type="transmembrane region" description="Helical" evidence="9">
    <location>
        <begin position="124"/>
        <end position="143"/>
    </location>
</feature>
<evidence type="ECO:0000256" key="1">
    <source>
        <dbReference type="ARBA" id="ARBA00004651"/>
    </source>
</evidence>
<feature type="transmembrane region" description="Helical" evidence="9">
    <location>
        <begin position="149"/>
        <end position="171"/>
    </location>
</feature>
<dbReference type="Pfam" id="PF07690">
    <property type="entry name" value="MFS_1"/>
    <property type="match status" value="1"/>
</dbReference>
<dbReference type="CDD" id="cd17324">
    <property type="entry name" value="MFS_NepI_like"/>
    <property type="match status" value="1"/>
</dbReference>
<feature type="transmembrane region" description="Helical" evidence="9">
    <location>
        <begin position="351"/>
        <end position="374"/>
    </location>
</feature>
<evidence type="ECO:0000256" key="6">
    <source>
        <dbReference type="ARBA" id="ARBA00022989"/>
    </source>
</evidence>
<feature type="compositionally biased region" description="Basic and acidic residues" evidence="8">
    <location>
        <begin position="1"/>
        <end position="11"/>
    </location>
</feature>
<feature type="region of interest" description="Disordered" evidence="8">
    <location>
        <begin position="1"/>
        <end position="37"/>
    </location>
</feature>
<keyword evidence="3" id="KW-0813">Transport</keyword>
<dbReference type="GO" id="GO:0005886">
    <property type="term" value="C:plasma membrane"/>
    <property type="evidence" value="ECO:0007669"/>
    <property type="project" value="UniProtKB-SubCell"/>
</dbReference>
<dbReference type="PROSITE" id="PS50850">
    <property type="entry name" value="MFS"/>
    <property type="match status" value="1"/>
</dbReference>
<dbReference type="AlphaFoldDB" id="A0A8I1M8E0"/>
<reference evidence="11" key="1">
    <citation type="submission" date="2020-12" db="EMBL/GenBank/DDBJ databases">
        <title>Oil enriched cultivation method for isolating marine PHA-producing bacteria.</title>
        <authorList>
            <person name="Zheng W."/>
            <person name="Yu S."/>
            <person name="Huang Y."/>
        </authorList>
    </citation>
    <scope>NUCLEOTIDE SEQUENCE</scope>
    <source>
        <strain evidence="11">SY-2-3</strain>
    </source>
</reference>
<sequence length="461" mass="47987">MSVSRDQKPEPHSNVAADTADKDSTSPQCAESPLASTNAQMSSEPVWISPGSAAFRRISVALFLAGYATFSLIYCVQPLLPELASHFGVGPAESSLALSLTTGFLAFAILLAGAVSEAAGRKQLMLVSMCVASILNLIAPFLSDWHAFLVLRALEGLILGGVPAVAMAYLAEEIDPKGLGMAMGIYISGTAIGGLSGRVVIGFLTDMFGWHTALGAMGAFGLLAALGFAVLLPASRNFVRRPGFQVRYHLRAWGGHLKHAGLPYVFLIGAFAMGCFVTVFNYVGFRLSDEPYSLSQSQIGLIFVVYLCGSVMSSIAGALSDRLGRGPVLVVGVLLAGLGVVLTMLDSLGGIIGGIVVLTSGFFVAHSIASGWVGRLAETSKGHASSLYLLAYYLGSSIMGSVGGWFWDHGGWNAVAGFAVALLFCALLCGIHLWRLAAKASGDRGQDAGGNAVKGELVDAT</sequence>
<dbReference type="InterPro" id="IPR005829">
    <property type="entry name" value="Sugar_transporter_CS"/>
</dbReference>
<feature type="transmembrane region" description="Helical" evidence="9">
    <location>
        <begin position="261"/>
        <end position="285"/>
    </location>
</feature>
<feature type="transmembrane region" description="Helical" evidence="9">
    <location>
        <begin position="92"/>
        <end position="112"/>
    </location>
</feature>
<organism evidence="11 12">
    <name type="scientific">Thalassospira povalilytica</name>
    <dbReference type="NCBI Taxonomy" id="732237"/>
    <lineage>
        <taxon>Bacteria</taxon>
        <taxon>Pseudomonadati</taxon>
        <taxon>Pseudomonadota</taxon>
        <taxon>Alphaproteobacteria</taxon>
        <taxon>Rhodospirillales</taxon>
        <taxon>Thalassospiraceae</taxon>
        <taxon>Thalassospira</taxon>
    </lineage>
</organism>
<evidence type="ECO:0000256" key="2">
    <source>
        <dbReference type="ARBA" id="ARBA00008335"/>
    </source>
</evidence>
<proteinExistence type="inferred from homology"/>
<dbReference type="PANTHER" id="PTHR43271:SF1">
    <property type="entry name" value="INNER MEMBRANE TRANSPORT PROTEIN YNFM"/>
    <property type="match status" value="1"/>
</dbReference>
<feature type="transmembrane region" description="Helical" evidence="9">
    <location>
        <begin position="386"/>
        <end position="407"/>
    </location>
</feature>
<dbReference type="InterPro" id="IPR036259">
    <property type="entry name" value="MFS_trans_sf"/>
</dbReference>
<dbReference type="PROSITE" id="PS00216">
    <property type="entry name" value="SUGAR_TRANSPORT_1"/>
    <property type="match status" value="1"/>
</dbReference>
<feature type="compositionally biased region" description="Polar residues" evidence="8">
    <location>
        <begin position="25"/>
        <end position="37"/>
    </location>
</feature>
<evidence type="ECO:0000256" key="4">
    <source>
        <dbReference type="ARBA" id="ARBA00022475"/>
    </source>
</evidence>
<dbReference type="GO" id="GO:0022857">
    <property type="term" value="F:transmembrane transporter activity"/>
    <property type="evidence" value="ECO:0007669"/>
    <property type="project" value="InterPro"/>
</dbReference>
<name>A0A8I1M8E0_9PROT</name>
<feature type="domain" description="Major facilitator superfamily (MFS) profile" evidence="10">
    <location>
        <begin position="54"/>
        <end position="441"/>
    </location>
</feature>
<evidence type="ECO:0000256" key="8">
    <source>
        <dbReference type="SAM" id="MobiDB-lite"/>
    </source>
</evidence>
<evidence type="ECO:0000256" key="9">
    <source>
        <dbReference type="SAM" id="Phobius"/>
    </source>
</evidence>
<dbReference type="InterPro" id="IPR011701">
    <property type="entry name" value="MFS"/>
</dbReference>
<keyword evidence="5 9" id="KW-0812">Transmembrane</keyword>
<comment type="similarity">
    <text evidence="2">Belongs to the major facilitator superfamily.</text>
</comment>
<feature type="transmembrane region" description="Helical" evidence="9">
    <location>
        <begin position="60"/>
        <end position="80"/>
    </location>
</feature>
<evidence type="ECO:0000259" key="10">
    <source>
        <dbReference type="PROSITE" id="PS50850"/>
    </source>
</evidence>
<keyword evidence="6 9" id="KW-1133">Transmembrane helix</keyword>
<evidence type="ECO:0000256" key="7">
    <source>
        <dbReference type="ARBA" id="ARBA00023136"/>
    </source>
</evidence>
<keyword evidence="4" id="KW-1003">Cell membrane</keyword>
<dbReference type="EMBL" id="JAEKJW010000002">
    <property type="protein sequence ID" value="MBN8197041.1"/>
    <property type="molecule type" value="Genomic_DNA"/>
</dbReference>
<feature type="transmembrane region" description="Helical" evidence="9">
    <location>
        <begin position="413"/>
        <end position="434"/>
    </location>
</feature>
<evidence type="ECO:0000313" key="11">
    <source>
        <dbReference type="EMBL" id="MBN8197041.1"/>
    </source>
</evidence>
<evidence type="ECO:0000256" key="5">
    <source>
        <dbReference type="ARBA" id="ARBA00022692"/>
    </source>
</evidence>
<dbReference type="PANTHER" id="PTHR43271">
    <property type="entry name" value="BLL2771 PROTEIN"/>
    <property type="match status" value="1"/>
</dbReference>
<keyword evidence="7 9" id="KW-0472">Membrane</keyword>
<protein>
    <submittedName>
        <fullName evidence="11">MFS transporter</fullName>
    </submittedName>
</protein>
<accession>A0A8I1M8E0</accession>
<feature type="transmembrane region" description="Helical" evidence="9">
    <location>
        <begin position="326"/>
        <end position="345"/>
    </location>
</feature>
<dbReference type="Proteomes" id="UP000664405">
    <property type="component" value="Unassembled WGS sequence"/>
</dbReference>
<gene>
    <name evidence="11" type="ORF">JF547_11280</name>
</gene>
<dbReference type="SUPFAM" id="SSF103473">
    <property type="entry name" value="MFS general substrate transporter"/>
    <property type="match status" value="1"/>
</dbReference>
<feature type="transmembrane region" description="Helical" evidence="9">
    <location>
        <begin position="210"/>
        <end position="232"/>
    </location>
</feature>
<comment type="subcellular location">
    <subcellularLocation>
        <location evidence="1">Cell membrane</location>
        <topology evidence="1">Multi-pass membrane protein</topology>
    </subcellularLocation>
</comment>
<feature type="transmembrane region" description="Helical" evidence="9">
    <location>
        <begin position="297"/>
        <end position="319"/>
    </location>
</feature>
<evidence type="ECO:0000256" key="3">
    <source>
        <dbReference type="ARBA" id="ARBA00022448"/>
    </source>
</evidence>
<comment type="caution">
    <text evidence="11">The sequence shown here is derived from an EMBL/GenBank/DDBJ whole genome shotgun (WGS) entry which is preliminary data.</text>
</comment>
<evidence type="ECO:0000313" key="12">
    <source>
        <dbReference type="Proteomes" id="UP000664405"/>
    </source>
</evidence>
<dbReference type="InterPro" id="IPR020846">
    <property type="entry name" value="MFS_dom"/>
</dbReference>
<dbReference type="Gene3D" id="1.20.1250.20">
    <property type="entry name" value="MFS general substrate transporter like domains"/>
    <property type="match status" value="1"/>
</dbReference>